<dbReference type="PRINTS" id="PR00725">
    <property type="entry name" value="DADACBPTASE1"/>
</dbReference>
<evidence type="ECO:0000259" key="17">
    <source>
        <dbReference type="Pfam" id="PF00768"/>
    </source>
</evidence>
<evidence type="ECO:0000256" key="12">
    <source>
        <dbReference type="ARBA" id="ARBA00034000"/>
    </source>
</evidence>
<dbReference type="InterPro" id="IPR012907">
    <property type="entry name" value="Peptidase_S11_C"/>
</dbReference>
<keyword evidence="5 19" id="KW-0121">Carboxypeptidase</keyword>
<keyword evidence="9" id="KW-0133">Cell shape</keyword>
<feature type="active site" description="Proton acceptor" evidence="13">
    <location>
        <position position="77"/>
    </location>
</feature>
<evidence type="ECO:0000256" key="5">
    <source>
        <dbReference type="ARBA" id="ARBA00022645"/>
    </source>
</evidence>
<dbReference type="InterPro" id="IPR018044">
    <property type="entry name" value="Peptidase_S11"/>
</dbReference>
<comment type="pathway">
    <text evidence="2">Cell wall biogenesis; peptidoglycan biosynthesis.</text>
</comment>
<dbReference type="Pfam" id="PF00768">
    <property type="entry name" value="Peptidase_S11"/>
    <property type="match status" value="1"/>
</dbReference>
<keyword evidence="7 16" id="KW-0732">Signal</keyword>
<evidence type="ECO:0000313" key="20">
    <source>
        <dbReference type="Proteomes" id="UP000823910"/>
    </source>
</evidence>
<dbReference type="GO" id="GO:0009252">
    <property type="term" value="P:peptidoglycan biosynthetic process"/>
    <property type="evidence" value="ECO:0007669"/>
    <property type="project" value="UniProtKB-KW"/>
</dbReference>
<dbReference type="PANTHER" id="PTHR21581">
    <property type="entry name" value="D-ALANYL-D-ALANINE CARBOXYPEPTIDASE"/>
    <property type="match status" value="1"/>
</dbReference>
<dbReference type="EC" id="3.4.16.4" evidence="4"/>
<evidence type="ECO:0000256" key="14">
    <source>
        <dbReference type="PIRSR" id="PIRSR618044-2"/>
    </source>
</evidence>
<evidence type="ECO:0000256" key="7">
    <source>
        <dbReference type="ARBA" id="ARBA00022729"/>
    </source>
</evidence>
<comment type="caution">
    <text evidence="19">The sequence shown here is derived from an EMBL/GenBank/DDBJ whole genome shotgun (WGS) entry which is preliminary data.</text>
</comment>
<evidence type="ECO:0000259" key="18">
    <source>
        <dbReference type="Pfam" id="PF07943"/>
    </source>
</evidence>
<name>A0A9D2N008_9FIRM</name>
<sequence>MKRVAWILIVCCMVLGNAVAALGAQGGLLLSAREGSDESGEELSLYAQSAVLMDGDSGRVLYGKEAKTIRPMASTTKIMTCILALEYGDMEDTVEASREAAAQPAVHLGVRAGEKYRLGDLLYALMLESYNDAAVMIAEHIGGDVKGFAERMNDKARSLGCEDTYFITPNGLDAKEEDEAGRERIHSTTAEDLARIMCYCIRRSPKREEFLEITGTQNYYFTDEEGKRSFSCYNHNALLSSMEGMLSGKTGFTGGAGYSYVGAIESRGRTFVIALLGCGWPPHKTYKWEDARKLFSYGKETYELRQVAFAGEYPSLPVLGGLYWEEGEDGRRIEVYGNTPEGAAGFTLLLGEDERVMRRVILPECLSAPVSEGQEVGRVEYLLDGEVLLRYPLLAAQEVEKMTFMRGLSHLWEMFWSLCPSVKS</sequence>
<dbReference type="Gene3D" id="2.60.410.10">
    <property type="entry name" value="D-Ala-D-Ala carboxypeptidase, C-terminal domain"/>
    <property type="match status" value="1"/>
</dbReference>
<dbReference type="Pfam" id="PF07943">
    <property type="entry name" value="PBP5_C"/>
    <property type="match status" value="1"/>
</dbReference>
<evidence type="ECO:0000313" key="19">
    <source>
        <dbReference type="EMBL" id="HJC05417.1"/>
    </source>
</evidence>
<feature type="active site" evidence="13">
    <location>
        <position position="129"/>
    </location>
</feature>
<keyword evidence="8" id="KW-0378">Hydrolase</keyword>
<dbReference type="InterPro" id="IPR001967">
    <property type="entry name" value="Peptidase_S11_N"/>
</dbReference>
<evidence type="ECO:0000256" key="3">
    <source>
        <dbReference type="ARBA" id="ARBA00007164"/>
    </source>
</evidence>
<reference evidence="19" key="2">
    <citation type="submission" date="2021-04" db="EMBL/GenBank/DDBJ databases">
        <authorList>
            <person name="Gilroy R."/>
        </authorList>
    </citation>
    <scope>NUCLEOTIDE SEQUENCE</scope>
    <source>
        <strain evidence="19">CHK180-15479</strain>
    </source>
</reference>
<evidence type="ECO:0000256" key="16">
    <source>
        <dbReference type="SAM" id="SignalP"/>
    </source>
</evidence>
<feature type="signal peptide" evidence="16">
    <location>
        <begin position="1"/>
        <end position="20"/>
    </location>
</feature>
<comment type="function">
    <text evidence="1">Removes C-terminal D-alanyl residues from sugar-peptide cell wall precursors.</text>
</comment>
<evidence type="ECO:0000256" key="1">
    <source>
        <dbReference type="ARBA" id="ARBA00003217"/>
    </source>
</evidence>
<dbReference type="GO" id="GO:0009002">
    <property type="term" value="F:serine-type D-Ala-D-Ala carboxypeptidase activity"/>
    <property type="evidence" value="ECO:0007669"/>
    <property type="project" value="UniProtKB-EC"/>
</dbReference>
<evidence type="ECO:0000256" key="4">
    <source>
        <dbReference type="ARBA" id="ARBA00012448"/>
    </source>
</evidence>
<dbReference type="GO" id="GO:0071555">
    <property type="term" value="P:cell wall organization"/>
    <property type="evidence" value="ECO:0007669"/>
    <property type="project" value="UniProtKB-KW"/>
</dbReference>
<dbReference type="InterPro" id="IPR037167">
    <property type="entry name" value="Peptidase_S11_C_sf"/>
</dbReference>
<evidence type="ECO:0000256" key="8">
    <source>
        <dbReference type="ARBA" id="ARBA00022801"/>
    </source>
</evidence>
<dbReference type="Gene3D" id="3.40.710.10">
    <property type="entry name" value="DD-peptidase/beta-lactamase superfamily"/>
    <property type="match status" value="1"/>
</dbReference>
<dbReference type="InterPro" id="IPR015956">
    <property type="entry name" value="Peniciliin-bd_prot_C_sf"/>
</dbReference>
<feature type="chain" id="PRO_5038350336" description="serine-type D-Ala-D-Ala carboxypeptidase" evidence="16">
    <location>
        <begin position="21"/>
        <end position="424"/>
    </location>
</feature>
<reference evidence="19" key="1">
    <citation type="journal article" date="2021" name="PeerJ">
        <title>Extensive microbial diversity within the chicken gut microbiome revealed by metagenomics and culture.</title>
        <authorList>
            <person name="Gilroy R."/>
            <person name="Ravi A."/>
            <person name="Getino M."/>
            <person name="Pursley I."/>
            <person name="Horton D.L."/>
            <person name="Alikhan N.F."/>
            <person name="Baker D."/>
            <person name="Gharbi K."/>
            <person name="Hall N."/>
            <person name="Watson M."/>
            <person name="Adriaenssens E.M."/>
            <person name="Foster-Nyarko E."/>
            <person name="Jarju S."/>
            <person name="Secka A."/>
            <person name="Antonio M."/>
            <person name="Oren A."/>
            <person name="Chaudhuri R.R."/>
            <person name="La Ragione R."/>
            <person name="Hildebrand F."/>
            <person name="Pallen M.J."/>
        </authorList>
    </citation>
    <scope>NUCLEOTIDE SEQUENCE</scope>
    <source>
        <strain evidence="19">CHK180-15479</strain>
    </source>
</reference>
<dbReference type="SUPFAM" id="SSF56601">
    <property type="entry name" value="beta-lactamase/transpeptidase-like"/>
    <property type="match status" value="1"/>
</dbReference>
<organism evidence="19 20">
    <name type="scientific">Candidatus Enterocloster excrementipullorum</name>
    <dbReference type="NCBI Taxonomy" id="2838559"/>
    <lineage>
        <taxon>Bacteria</taxon>
        <taxon>Bacillati</taxon>
        <taxon>Bacillota</taxon>
        <taxon>Clostridia</taxon>
        <taxon>Lachnospirales</taxon>
        <taxon>Lachnospiraceae</taxon>
        <taxon>Enterocloster</taxon>
    </lineage>
</organism>
<keyword evidence="11" id="KW-0961">Cell wall biogenesis/degradation</keyword>
<feature type="active site" description="Acyl-ester intermediate" evidence="13">
    <location>
        <position position="74"/>
    </location>
</feature>
<evidence type="ECO:0000256" key="10">
    <source>
        <dbReference type="ARBA" id="ARBA00022984"/>
    </source>
</evidence>
<proteinExistence type="inferred from homology"/>
<comment type="similarity">
    <text evidence="3 15">Belongs to the peptidase S11 family.</text>
</comment>
<feature type="domain" description="Peptidase S11 D-alanyl-D-alanine carboxypeptidase A N-terminal" evidence="17">
    <location>
        <begin position="42"/>
        <end position="269"/>
    </location>
</feature>
<evidence type="ECO:0000256" key="15">
    <source>
        <dbReference type="RuleBase" id="RU004016"/>
    </source>
</evidence>
<dbReference type="PANTHER" id="PTHR21581:SF33">
    <property type="entry name" value="D-ALANYL-D-ALANINE CARBOXYPEPTIDASE DACB"/>
    <property type="match status" value="1"/>
</dbReference>
<protein>
    <recommendedName>
        <fullName evidence="4">serine-type D-Ala-D-Ala carboxypeptidase</fullName>
        <ecNumber evidence="4">3.4.16.4</ecNumber>
    </recommendedName>
</protein>
<keyword evidence="6" id="KW-0645">Protease</keyword>
<evidence type="ECO:0000256" key="6">
    <source>
        <dbReference type="ARBA" id="ARBA00022670"/>
    </source>
</evidence>
<evidence type="ECO:0000256" key="11">
    <source>
        <dbReference type="ARBA" id="ARBA00023316"/>
    </source>
</evidence>
<gene>
    <name evidence="19" type="ORF">H9704_04590</name>
</gene>
<feature type="domain" description="Peptidase S11 D-Ala-D-Ala carboxypeptidase A C-terminal" evidence="18">
    <location>
        <begin position="351"/>
        <end position="401"/>
    </location>
</feature>
<evidence type="ECO:0000256" key="2">
    <source>
        <dbReference type="ARBA" id="ARBA00004752"/>
    </source>
</evidence>
<dbReference type="GO" id="GO:0006508">
    <property type="term" value="P:proteolysis"/>
    <property type="evidence" value="ECO:0007669"/>
    <property type="project" value="UniProtKB-KW"/>
</dbReference>
<dbReference type="SUPFAM" id="SSF69189">
    <property type="entry name" value="Penicillin-binding protein associated domain"/>
    <property type="match status" value="1"/>
</dbReference>
<comment type="catalytic activity">
    <reaction evidence="12">
        <text>Preferential cleavage: (Ac)2-L-Lys-D-Ala-|-D-Ala. Also transpeptidation of peptidyl-alanyl moieties that are N-acyl substituents of D-alanine.</text>
        <dbReference type="EC" id="3.4.16.4"/>
    </reaction>
</comment>
<dbReference type="AlphaFoldDB" id="A0A9D2N008"/>
<dbReference type="Proteomes" id="UP000823910">
    <property type="component" value="Unassembled WGS sequence"/>
</dbReference>
<dbReference type="InterPro" id="IPR012338">
    <property type="entry name" value="Beta-lactam/transpept-like"/>
</dbReference>
<evidence type="ECO:0000256" key="9">
    <source>
        <dbReference type="ARBA" id="ARBA00022960"/>
    </source>
</evidence>
<accession>A0A9D2N008</accession>
<dbReference type="EMBL" id="DWWT01000017">
    <property type="protein sequence ID" value="HJC05417.1"/>
    <property type="molecule type" value="Genomic_DNA"/>
</dbReference>
<dbReference type="GO" id="GO:0008360">
    <property type="term" value="P:regulation of cell shape"/>
    <property type="evidence" value="ECO:0007669"/>
    <property type="project" value="UniProtKB-KW"/>
</dbReference>
<feature type="binding site" evidence="14">
    <location>
        <position position="249"/>
    </location>
    <ligand>
        <name>substrate</name>
    </ligand>
</feature>
<evidence type="ECO:0000256" key="13">
    <source>
        <dbReference type="PIRSR" id="PIRSR618044-1"/>
    </source>
</evidence>
<keyword evidence="10" id="KW-0573">Peptidoglycan synthesis</keyword>